<dbReference type="Proteomes" id="UP001595979">
    <property type="component" value="Unassembled WGS sequence"/>
</dbReference>
<evidence type="ECO:0000256" key="2">
    <source>
        <dbReference type="ARBA" id="ARBA00022576"/>
    </source>
</evidence>
<evidence type="ECO:0000313" key="6">
    <source>
        <dbReference type="Proteomes" id="UP001595979"/>
    </source>
</evidence>
<dbReference type="GO" id="GO:0008483">
    <property type="term" value="F:transaminase activity"/>
    <property type="evidence" value="ECO:0007669"/>
    <property type="project" value="UniProtKB-KW"/>
</dbReference>
<organism evidence="5 6">
    <name type="scientific">Deinococcus petrolearius</name>
    <dbReference type="NCBI Taxonomy" id="1751295"/>
    <lineage>
        <taxon>Bacteria</taxon>
        <taxon>Thermotogati</taxon>
        <taxon>Deinococcota</taxon>
        <taxon>Deinococci</taxon>
        <taxon>Deinococcales</taxon>
        <taxon>Deinococcaceae</taxon>
        <taxon>Deinococcus</taxon>
    </lineage>
</organism>
<feature type="domain" description="Aminotransferase class I/classII large" evidence="4">
    <location>
        <begin position="32"/>
        <end position="376"/>
    </location>
</feature>
<dbReference type="Pfam" id="PF00155">
    <property type="entry name" value="Aminotran_1_2"/>
    <property type="match status" value="1"/>
</dbReference>
<evidence type="ECO:0000256" key="1">
    <source>
        <dbReference type="ARBA" id="ARBA00001933"/>
    </source>
</evidence>
<dbReference type="Gene3D" id="3.90.1150.10">
    <property type="entry name" value="Aspartate Aminotransferase, domain 1"/>
    <property type="match status" value="1"/>
</dbReference>
<evidence type="ECO:0000256" key="3">
    <source>
        <dbReference type="ARBA" id="ARBA00022679"/>
    </source>
</evidence>
<keyword evidence="2 5" id="KW-0032">Aminotransferase</keyword>
<dbReference type="InterPro" id="IPR050881">
    <property type="entry name" value="LL-DAP_aminotransferase"/>
</dbReference>
<comment type="caution">
    <text evidence="5">The sequence shown here is derived from an EMBL/GenBank/DDBJ whole genome shotgun (WGS) entry which is preliminary data.</text>
</comment>
<dbReference type="InterPro" id="IPR004839">
    <property type="entry name" value="Aminotransferase_I/II_large"/>
</dbReference>
<dbReference type="PANTHER" id="PTHR42832">
    <property type="entry name" value="AMINO ACID AMINOTRANSFERASE"/>
    <property type="match status" value="1"/>
</dbReference>
<gene>
    <name evidence="5" type="ORF">ACFPQ6_01925</name>
</gene>
<dbReference type="InterPro" id="IPR015422">
    <property type="entry name" value="PyrdxlP-dep_Trfase_small"/>
</dbReference>
<accession>A0ABW1DHZ2</accession>
<keyword evidence="3" id="KW-0808">Transferase</keyword>
<protein>
    <submittedName>
        <fullName evidence="5">Aminotransferase class I/II-fold pyridoxal phosphate-dependent enzyme</fullName>
    </submittedName>
</protein>
<comment type="cofactor">
    <cofactor evidence="1">
        <name>pyridoxal 5'-phosphate</name>
        <dbReference type="ChEBI" id="CHEBI:597326"/>
    </cofactor>
</comment>
<dbReference type="Gene3D" id="3.40.640.10">
    <property type="entry name" value="Type I PLP-dependent aspartate aminotransferase-like (Major domain)"/>
    <property type="match status" value="1"/>
</dbReference>
<dbReference type="InterPro" id="IPR015421">
    <property type="entry name" value="PyrdxlP-dep_Trfase_major"/>
</dbReference>
<evidence type="ECO:0000313" key="5">
    <source>
        <dbReference type="EMBL" id="MFC5847056.1"/>
    </source>
</evidence>
<dbReference type="CDD" id="cd00609">
    <property type="entry name" value="AAT_like"/>
    <property type="match status" value="1"/>
</dbReference>
<dbReference type="InterPro" id="IPR015424">
    <property type="entry name" value="PyrdxlP-dep_Trfase"/>
</dbReference>
<evidence type="ECO:0000259" key="4">
    <source>
        <dbReference type="Pfam" id="PF00155"/>
    </source>
</evidence>
<dbReference type="SUPFAM" id="SSF53383">
    <property type="entry name" value="PLP-dependent transferases"/>
    <property type="match status" value="1"/>
</dbReference>
<reference evidence="6" key="1">
    <citation type="journal article" date="2019" name="Int. J. Syst. Evol. Microbiol.">
        <title>The Global Catalogue of Microorganisms (GCM) 10K type strain sequencing project: providing services to taxonomists for standard genome sequencing and annotation.</title>
        <authorList>
            <consortium name="The Broad Institute Genomics Platform"/>
            <consortium name="The Broad Institute Genome Sequencing Center for Infectious Disease"/>
            <person name="Wu L."/>
            <person name="Ma J."/>
        </authorList>
    </citation>
    <scope>NUCLEOTIDE SEQUENCE [LARGE SCALE GENOMIC DNA]</scope>
    <source>
        <strain evidence="6">CGMCC 1.15053</strain>
    </source>
</reference>
<dbReference type="PANTHER" id="PTHR42832:SF2">
    <property type="entry name" value="ASPARTATE TRANSAMINASE"/>
    <property type="match status" value="1"/>
</dbReference>
<sequence length="400" mass="41742">MWASQRAGAVPDSIFGRMNAAAGRARAAGLEVIDLSIGSSDQPPPEAALAALRDATRDPDTYRYPLFSDTAPLREAAAAYLARRFGVTVDPVTEVLPLIGAQEGLAHLLLAVTDPGDTLLLPDPCYPPYLGAAAVAGLRTLPLPLRPERGFLPDLDAAAADAAPRALLLNYPNNPTSAVADEGFFARAAAWCRARGTLLIHDHPYAELTFGGYRAPSALGAGLEGVVELHSLSKTHHLGGFRVGFAAGDAGAVAALARVKGAVDFHPYLGIQRAATVALGLPDELGRAGARIFEERRDALVPALRGLGWEVATPQASMYVWARVPGLHDSVAYAVRVAEATGVVLSPGRAFGARGEGFVRFALVQPPTRLVEAARRLGQLAHAGDAEAVAGTSPSGVTRL</sequence>
<name>A0ABW1DHZ2_9DEIO</name>
<keyword evidence="6" id="KW-1185">Reference proteome</keyword>
<dbReference type="EMBL" id="JBHSOH010000003">
    <property type="protein sequence ID" value="MFC5847056.1"/>
    <property type="molecule type" value="Genomic_DNA"/>
</dbReference>
<proteinExistence type="predicted"/>
<dbReference type="RefSeq" id="WP_380045843.1">
    <property type="nucleotide sequence ID" value="NZ_JBHSOH010000003.1"/>
</dbReference>